<evidence type="ECO:0000313" key="3">
    <source>
        <dbReference type="Proteomes" id="UP001165641"/>
    </source>
</evidence>
<evidence type="ECO:0000313" key="2">
    <source>
        <dbReference type="EMBL" id="MDB6177936.1"/>
    </source>
</evidence>
<reference evidence="2" key="1">
    <citation type="submission" date="2022-12" db="EMBL/GenBank/DDBJ databases">
        <title>Paracoccus onchidii sp. nov., isolated from a marine invertebrate from the South China Sea.</title>
        <authorList>
            <person name="Xu S."/>
            <person name="Liu Z."/>
            <person name="Xu Y."/>
        </authorList>
    </citation>
    <scope>NUCLEOTIDE SEQUENCE</scope>
    <source>
        <strain evidence="2">Z330</strain>
    </source>
</reference>
<dbReference type="EMBL" id="JAQBIE010000011">
    <property type="protein sequence ID" value="MDB6177936.1"/>
    <property type="molecule type" value="Genomic_DNA"/>
</dbReference>
<comment type="caution">
    <text evidence="2">The sequence shown here is derived from an EMBL/GenBank/DDBJ whole genome shotgun (WGS) entry which is preliminary data.</text>
</comment>
<accession>A0ABT4ZF43</accession>
<dbReference type="Pfam" id="PF16461">
    <property type="entry name" value="Phage_TTP_12"/>
    <property type="match status" value="1"/>
</dbReference>
<gene>
    <name evidence="2" type="ORF">PAF17_10530</name>
</gene>
<protein>
    <submittedName>
        <fullName evidence="2">Phage tail tube protein</fullName>
    </submittedName>
</protein>
<feature type="domain" description="Lambda phage tail tube protein N-terminal" evidence="1">
    <location>
        <begin position="21"/>
        <end position="128"/>
    </location>
</feature>
<dbReference type="InterPro" id="IPR032494">
    <property type="entry name" value="Phage_TTP_N"/>
</dbReference>
<dbReference type="RefSeq" id="WP_271889048.1">
    <property type="nucleotide sequence ID" value="NZ_JAQBIE010000011.1"/>
</dbReference>
<name>A0ABT4ZF43_9RHOB</name>
<proteinExistence type="predicted"/>
<keyword evidence="3" id="KW-1185">Reference proteome</keyword>
<evidence type="ECO:0000259" key="1">
    <source>
        <dbReference type="Pfam" id="PF16461"/>
    </source>
</evidence>
<dbReference type="Proteomes" id="UP001165641">
    <property type="component" value="Unassembled WGS sequence"/>
</dbReference>
<dbReference type="Gene3D" id="4.10.410.40">
    <property type="match status" value="1"/>
</dbReference>
<organism evidence="2 3">
    <name type="scientific">Paracoccus onchidii</name>
    <dbReference type="NCBI Taxonomy" id="3017813"/>
    <lineage>
        <taxon>Bacteria</taxon>
        <taxon>Pseudomonadati</taxon>
        <taxon>Pseudomonadota</taxon>
        <taxon>Alphaproteobacteria</taxon>
        <taxon>Rhodobacterales</taxon>
        <taxon>Paracoccaceae</taxon>
        <taxon>Paracoccus</taxon>
    </lineage>
</organism>
<sequence length="137" mass="14651">MPDGQIGYGSQVRIGVGATPNWTELEFVGDIEMPDEQIDEIEVTHMQSPGRRKQFISGLTDGGEVSIPMNYIPGSASDVLLLGLKASGETVQVEITLTAAGTPETYAGFLKGYARTAPVNDKMMATATFRLSEAIEP</sequence>